<keyword evidence="1" id="KW-0732">Signal</keyword>
<dbReference type="Proteomes" id="UP000821866">
    <property type="component" value="Chromosome 6"/>
</dbReference>
<evidence type="ECO:0000313" key="2">
    <source>
        <dbReference type="EMBL" id="KAH8023888.1"/>
    </source>
</evidence>
<organism evidence="2 3">
    <name type="scientific">Rhipicephalus microplus</name>
    <name type="common">Cattle tick</name>
    <name type="synonym">Boophilus microplus</name>
    <dbReference type="NCBI Taxonomy" id="6941"/>
    <lineage>
        <taxon>Eukaryota</taxon>
        <taxon>Metazoa</taxon>
        <taxon>Ecdysozoa</taxon>
        <taxon>Arthropoda</taxon>
        <taxon>Chelicerata</taxon>
        <taxon>Arachnida</taxon>
        <taxon>Acari</taxon>
        <taxon>Parasitiformes</taxon>
        <taxon>Ixodida</taxon>
        <taxon>Ixodoidea</taxon>
        <taxon>Ixodidae</taxon>
        <taxon>Rhipicephalinae</taxon>
        <taxon>Rhipicephalus</taxon>
        <taxon>Boophilus</taxon>
    </lineage>
</organism>
<evidence type="ECO:0000256" key="1">
    <source>
        <dbReference type="SAM" id="SignalP"/>
    </source>
</evidence>
<gene>
    <name evidence="2" type="ORF">HPB51_018869</name>
</gene>
<evidence type="ECO:0000313" key="3">
    <source>
        <dbReference type="Proteomes" id="UP000821866"/>
    </source>
</evidence>
<proteinExistence type="predicted"/>
<comment type="caution">
    <text evidence="2">The sequence shown here is derived from an EMBL/GenBank/DDBJ whole genome shotgun (WGS) entry which is preliminary data.</text>
</comment>
<dbReference type="EMBL" id="JABSTU010000008">
    <property type="protein sequence ID" value="KAH8023888.1"/>
    <property type="molecule type" value="Genomic_DNA"/>
</dbReference>
<dbReference type="AlphaFoldDB" id="A0A9J6DPQ8"/>
<accession>A0A9J6DPQ8</accession>
<sequence>MSLNGTLLCLVQVVLGFGAFERAQPLYASCDDTSQLISKGPHFSTLSSPDDAVLLVFPFKHHSMTSSFGTAIKEHRHDFVFCGHGGPKAAMSLNGTLLCLVQNCTARQREHHARRKKERRQKSRRCDVAVRHVVNKRLVIVSSTPVPLPGLRNDDHHTAPRYLLGQL</sequence>
<feature type="chain" id="PRO_5039938704" description="Secreted protein" evidence="1">
    <location>
        <begin position="17"/>
        <end position="167"/>
    </location>
</feature>
<name>A0A9J6DPQ8_RHIMP</name>
<feature type="signal peptide" evidence="1">
    <location>
        <begin position="1"/>
        <end position="16"/>
    </location>
</feature>
<protein>
    <recommendedName>
        <fullName evidence="4">Secreted protein</fullName>
    </recommendedName>
</protein>
<keyword evidence="3" id="KW-1185">Reference proteome</keyword>
<evidence type="ECO:0008006" key="4">
    <source>
        <dbReference type="Google" id="ProtNLM"/>
    </source>
</evidence>
<reference evidence="2" key="2">
    <citation type="submission" date="2021-09" db="EMBL/GenBank/DDBJ databases">
        <authorList>
            <person name="Jia N."/>
            <person name="Wang J."/>
            <person name="Shi W."/>
            <person name="Du L."/>
            <person name="Sun Y."/>
            <person name="Zhan W."/>
            <person name="Jiang J."/>
            <person name="Wang Q."/>
            <person name="Zhang B."/>
            <person name="Ji P."/>
            <person name="Sakyi L.B."/>
            <person name="Cui X."/>
            <person name="Yuan T."/>
            <person name="Jiang B."/>
            <person name="Yang W."/>
            <person name="Lam T.T.-Y."/>
            <person name="Chang Q."/>
            <person name="Ding S."/>
            <person name="Wang X."/>
            <person name="Zhu J."/>
            <person name="Ruan X."/>
            <person name="Zhao L."/>
            <person name="Wei J."/>
            <person name="Que T."/>
            <person name="Du C."/>
            <person name="Cheng J."/>
            <person name="Dai P."/>
            <person name="Han X."/>
            <person name="Huang E."/>
            <person name="Gao Y."/>
            <person name="Liu J."/>
            <person name="Shao H."/>
            <person name="Ye R."/>
            <person name="Li L."/>
            <person name="Wei W."/>
            <person name="Wang X."/>
            <person name="Wang C."/>
            <person name="Huo Q."/>
            <person name="Li W."/>
            <person name="Guo W."/>
            <person name="Chen H."/>
            <person name="Chen S."/>
            <person name="Zhou L."/>
            <person name="Zhou L."/>
            <person name="Ni X."/>
            <person name="Tian J."/>
            <person name="Zhou Y."/>
            <person name="Sheng Y."/>
            <person name="Liu T."/>
            <person name="Pan Y."/>
            <person name="Xia L."/>
            <person name="Li J."/>
            <person name="Zhao F."/>
            <person name="Cao W."/>
        </authorList>
    </citation>
    <scope>NUCLEOTIDE SEQUENCE</scope>
    <source>
        <strain evidence="2">Rmic-2018</strain>
        <tissue evidence="2">Larvae</tissue>
    </source>
</reference>
<reference evidence="2" key="1">
    <citation type="journal article" date="2020" name="Cell">
        <title>Large-Scale Comparative Analyses of Tick Genomes Elucidate Their Genetic Diversity and Vector Capacities.</title>
        <authorList>
            <consortium name="Tick Genome and Microbiome Consortium (TIGMIC)"/>
            <person name="Jia N."/>
            <person name="Wang J."/>
            <person name="Shi W."/>
            <person name="Du L."/>
            <person name="Sun Y."/>
            <person name="Zhan W."/>
            <person name="Jiang J.F."/>
            <person name="Wang Q."/>
            <person name="Zhang B."/>
            <person name="Ji P."/>
            <person name="Bell-Sakyi L."/>
            <person name="Cui X.M."/>
            <person name="Yuan T.T."/>
            <person name="Jiang B.G."/>
            <person name="Yang W.F."/>
            <person name="Lam T.T."/>
            <person name="Chang Q.C."/>
            <person name="Ding S.J."/>
            <person name="Wang X.J."/>
            <person name="Zhu J.G."/>
            <person name="Ruan X.D."/>
            <person name="Zhao L."/>
            <person name="Wei J.T."/>
            <person name="Ye R.Z."/>
            <person name="Que T.C."/>
            <person name="Du C.H."/>
            <person name="Zhou Y.H."/>
            <person name="Cheng J.X."/>
            <person name="Dai P.F."/>
            <person name="Guo W.B."/>
            <person name="Han X.H."/>
            <person name="Huang E.J."/>
            <person name="Li L.F."/>
            <person name="Wei W."/>
            <person name="Gao Y.C."/>
            <person name="Liu J.Z."/>
            <person name="Shao H.Z."/>
            <person name="Wang X."/>
            <person name="Wang C.C."/>
            <person name="Yang T.C."/>
            <person name="Huo Q.B."/>
            <person name="Li W."/>
            <person name="Chen H.Y."/>
            <person name="Chen S.E."/>
            <person name="Zhou L.G."/>
            <person name="Ni X.B."/>
            <person name="Tian J.H."/>
            <person name="Sheng Y."/>
            <person name="Liu T."/>
            <person name="Pan Y.S."/>
            <person name="Xia L.Y."/>
            <person name="Li J."/>
            <person name="Zhao F."/>
            <person name="Cao W.C."/>
        </authorList>
    </citation>
    <scope>NUCLEOTIDE SEQUENCE</scope>
    <source>
        <strain evidence="2">Rmic-2018</strain>
    </source>
</reference>